<dbReference type="InterPro" id="IPR036734">
    <property type="entry name" value="Neur_chan_lig-bd_sf"/>
</dbReference>
<comment type="caution">
    <text evidence="15">The sequence shown here is derived from an EMBL/GenBank/DDBJ whole genome shotgun (WGS) entry which is preliminary data.</text>
</comment>
<dbReference type="Gene3D" id="2.70.170.10">
    <property type="entry name" value="Neurotransmitter-gated ion-channel ligand-binding domain"/>
    <property type="match status" value="2"/>
</dbReference>
<accession>A0ABQ0FAT5</accession>
<feature type="transmembrane region" description="Helical" evidence="12">
    <location>
        <begin position="247"/>
        <end position="270"/>
    </location>
</feature>
<feature type="chain" id="PRO_5045011436" evidence="12">
    <location>
        <begin position="21"/>
        <end position="434"/>
    </location>
</feature>
<dbReference type="Pfam" id="PF02931">
    <property type="entry name" value="Neur_chan_LBD"/>
    <property type="match status" value="2"/>
</dbReference>
<keyword evidence="9" id="KW-1015">Disulfide bond</keyword>
<dbReference type="InterPro" id="IPR038050">
    <property type="entry name" value="Neuro_actylchol_rec"/>
</dbReference>
<evidence type="ECO:0000256" key="5">
    <source>
        <dbReference type="ARBA" id="ARBA00022729"/>
    </source>
</evidence>
<evidence type="ECO:0000256" key="8">
    <source>
        <dbReference type="ARBA" id="ARBA00023136"/>
    </source>
</evidence>
<evidence type="ECO:0000256" key="9">
    <source>
        <dbReference type="ARBA" id="ARBA00023157"/>
    </source>
</evidence>
<dbReference type="PROSITE" id="PS00236">
    <property type="entry name" value="NEUROTR_ION_CHANNEL"/>
    <property type="match status" value="1"/>
</dbReference>
<evidence type="ECO:0000313" key="15">
    <source>
        <dbReference type="EMBL" id="GAB1296362.1"/>
    </source>
</evidence>
<name>A0ABQ0FAT5_APOSI</name>
<dbReference type="InterPro" id="IPR006029">
    <property type="entry name" value="Neurotrans-gated_channel_TM"/>
</dbReference>
<keyword evidence="8 12" id="KW-0472">Membrane</keyword>
<keyword evidence="5 12" id="KW-0732">Signal</keyword>
<feature type="transmembrane region" description="Helical" evidence="12">
    <location>
        <begin position="398"/>
        <end position="420"/>
    </location>
</feature>
<keyword evidence="7 12" id="KW-0406">Ion transport</keyword>
<comment type="similarity">
    <text evidence="12">Belongs to the ligand-gated ion channel (TC 1.A.9) family.</text>
</comment>
<feature type="domain" description="Neurotransmitter-gated ion-channel ligand-binding" evidence="13">
    <location>
        <begin position="26"/>
        <end position="76"/>
    </location>
</feature>
<comment type="subcellular location">
    <subcellularLocation>
        <location evidence="1">Cell membrane</location>
        <topology evidence="1">Multi-pass membrane protein</topology>
    </subcellularLocation>
</comment>
<feature type="transmembrane region" description="Helical" evidence="12">
    <location>
        <begin position="205"/>
        <end position="227"/>
    </location>
</feature>
<dbReference type="InterPro" id="IPR006201">
    <property type="entry name" value="Neur_channel"/>
</dbReference>
<keyword evidence="11 12" id="KW-0407">Ion channel</keyword>
<dbReference type="Gene3D" id="1.20.58.390">
    <property type="entry name" value="Neurotransmitter-gated ion-channel transmembrane domain"/>
    <property type="match status" value="3"/>
</dbReference>
<comment type="caution">
    <text evidence="12">Lacks conserved residue(s) required for the propagation of feature annotation.</text>
</comment>
<dbReference type="SUPFAM" id="SSF63712">
    <property type="entry name" value="Nicotinic receptor ligand binding domain-like"/>
    <property type="match status" value="1"/>
</dbReference>
<evidence type="ECO:0000256" key="11">
    <source>
        <dbReference type="ARBA" id="ARBA00023303"/>
    </source>
</evidence>
<evidence type="ECO:0000259" key="14">
    <source>
        <dbReference type="Pfam" id="PF02932"/>
    </source>
</evidence>
<feature type="domain" description="Neurotransmitter-gated ion-channel ligand-binding" evidence="13">
    <location>
        <begin position="81"/>
        <end position="204"/>
    </location>
</feature>
<evidence type="ECO:0000256" key="6">
    <source>
        <dbReference type="ARBA" id="ARBA00022989"/>
    </source>
</evidence>
<sequence length="434" mass="48298">MAGALLGALILLTLFGRSQGKNEELSLYHHLLDNYDPECRPVRRPEDTVTITLKVTLTNLISLNEKEETLTTSVWIGIVIDGQFGVAYDCNVLVYEGGFVSWLPPAIYRSTCAVEVTYFPFDWQNCSLIFRSQTYNAEEVEFIFAVDDDGNTINKIDIDTEAFTENGEWAIDYCPGTIRRYEGGSTEGPGETDVIYTLIIRRKPLFYVINIIVPCVLISGLVLLAYFLPAQENSGDFSERATARQWYLIFVMVVATLIVMNCVIVLNVSLRTPTTHATSPRLRQILLELLPRLLGSSPPPEDPRTASPARRASSVGILLRAEELILKKPRSELVFEGQRHRHGTWTAAALCQSLGAAAPEIRCCVDAVNFVAESTRDQEATGEELSDWVRMGKALDNVCFWAALVLFSVGSTLIFLGGYFNQVPDLPYPPCIQP</sequence>
<dbReference type="Pfam" id="PF02932">
    <property type="entry name" value="Neur_chan_memb"/>
    <property type="match status" value="1"/>
</dbReference>
<evidence type="ECO:0000256" key="12">
    <source>
        <dbReference type="RuleBase" id="RU000687"/>
    </source>
</evidence>
<dbReference type="InterPro" id="IPR006202">
    <property type="entry name" value="Neur_chan_lig-bd"/>
</dbReference>
<evidence type="ECO:0000259" key="13">
    <source>
        <dbReference type="Pfam" id="PF02931"/>
    </source>
</evidence>
<evidence type="ECO:0000313" key="16">
    <source>
        <dbReference type="Proteomes" id="UP001623349"/>
    </source>
</evidence>
<dbReference type="PANTHER" id="PTHR18945">
    <property type="entry name" value="NEUROTRANSMITTER GATED ION CHANNEL"/>
    <property type="match status" value="1"/>
</dbReference>
<evidence type="ECO:0000256" key="2">
    <source>
        <dbReference type="ARBA" id="ARBA00022448"/>
    </source>
</evidence>
<dbReference type="PRINTS" id="PR00252">
    <property type="entry name" value="NRIONCHANNEL"/>
</dbReference>
<keyword evidence="16" id="KW-1185">Reference proteome</keyword>
<protein>
    <submittedName>
        <fullName evidence="15">Acetylcholine receptor subunit epsilon</fullName>
    </submittedName>
</protein>
<gene>
    <name evidence="15" type="ORF">APTSU1_001159700</name>
</gene>
<evidence type="ECO:0000256" key="1">
    <source>
        <dbReference type="ARBA" id="ARBA00004651"/>
    </source>
</evidence>
<proteinExistence type="inferred from homology"/>
<organism evidence="15 16">
    <name type="scientific">Apodemus speciosus</name>
    <name type="common">Large Japanese field mouse</name>
    <dbReference type="NCBI Taxonomy" id="105296"/>
    <lineage>
        <taxon>Eukaryota</taxon>
        <taxon>Metazoa</taxon>
        <taxon>Chordata</taxon>
        <taxon>Craniata</taxon>
        <taxon>Vertebrata</taxon>
        <taxon>Euteleostomi</taxon>
        <taxon>Mammalia</taxon>
        <taxon>Eutheria</taxon>
        <taxon>Euarchontoglires</taxon>
        <taxon>Glires</taxon>
        <taxon>Rodentia</taxon>
        <taxon>Myomorpha</taxon>
        <taxon>Muroidea</taxon>
        <taxon>Muridae</taxon>
        <taxon>Murinae</taxon>
        <taxon>Apodemus</taxon>
    </lineage>
</organism>
<evidence type="ECO:0000256" key="7">
    <source>
        <dbReference type="ARBA" id="ARBA00023065"/>
    </source>
</evidence>
<keyword evidence="10" id="KW-0325">Glycoprotein</keyword>
<evidence type="ECO:0000256" key="4">
    <source>
        <dbReference type="ARBA" id="ARBA00022692"/>
    </source>
</evidence>
<dbReference type="InterPro" id="IPR018000">
    <property type="entry name" value="Neurotransmitter_ion_chnl_CS"/>
</dbReference>
<keyword evidence="2 12" id="KW-0813">Transport</keyword>
<evidence type="ECO:0000256" key="10">
    <source>
        <dbReference type="ARBA" id="ARBA00023180"/>
    </source>
</evidence>
<dbReference type="Proteomes" id="UP001623349">
    <property type="component" value="Unassembled WGS sequence"/>
</dbReference>
<keyword evidence="15" id="KW-0675">Receptor</keyword>
<dbReference type="InterPro" id="IPR036719">
    <property type="entry name" value="Neuro-gated_channel_TM_sf"/>
</dbReference>
<keyword evidence="4 12" id="KW-0812">Transmembrane</keyword>
<dbReference type="EMBL" id="BAAFST010000011">
    <property type="protein sequence ID" value="GAB1296362.1"/>
    <property type="molecule type" value="Genomic_DNA"/>
</dbReference>
<dbReference type="SUPFAM" id="SSF90112">
    <property type="entry name" value="Neurotransmitter-gated ion-channel transmembrane pore"/>
    <property type="match status" value="1"/>
</dbReference>
<feature type="signal peptide" evidence="12">
    <location>
        <begin position="1"/>
        <end position="20"/>
    </location>
</feature>
<feature type="domain" description="Neurotransmitter-gated ion-channel transmembrane" evidence="14">
    <location>
        <begin position="245"/>
        <end position="415"/>
    </location>
</feature>
<keyword evidence="3" id="KW-1003">Cell membrane</keyword>
<reference evidence="15 16" key="1">
    <citation type="submission" date="2024-08" db="EMBL/GenBank/DDBJ databases">
        <title>The draft genome of Apodemus speciosus.</title>
        <authorList>
            <person name="Nabeshima K."/>
            <person name="Suzuki S."/>
            <person name="Onuma M."/>
        </authorList>
    </citation>
    <scope>NUCLEOTIDE SEQUENCE [LARGE SCALE GENOMIC DNA]</scope>
    <source>
        <strain evidence="15">IB14-021</strain>
    </source>
</reference>
<keyword evidence="6 12" id="KW-1133">Transmembrane helix</keyword>
<evidence type="ECO:0000256" key="3">
    <source>
        <dbReference type="ARBA" id="ARBA00022475"/>
    </source>
</evidence>